<gene>
    <name evidence="2" type="ORF">ACFQ5X_28980</name>
</gene>
<evidence type="ECO:0000313" key="3">
    <source>
        <dbReference type="Proteomes" id="UP001597058"/>
    </source>
</evidence>
<dbReference type="RefSeq" id="WP_381329348.1">
    <property type="nucleotide sequence ID" value="NZ_JBHTMM010000043.1"/>
</dbReference>
<comment type="caution">
    <text evidence="2">The sequence shown here is derived from an EMBL/GenBank/DDBJ whole genome shotgun (WGS) entry which is preliminary data.</text>
</comment>
<organism evidence="2 3">
    <name type="scientific">Streptomyces kaempferi</name>
    <dbReference type="NCBI Taxonomy" id="333725"/>
    <lineage>
        <taxon>Bacteria</taxon>
        <taxon>Bacillati</taxon>
        <taxon>Actinomycetota</taxon>
        <taxon>Actinomycetes</taxon>
        <taxon>Kitasatosporales</taxon>
        <taxon>Streptomycetaceae</taxon>
        <taxon>Streptomyces</taxon>
    </lineage>
</organism>
<evidence type="ECO:0000313" key="2">
    <source>
        <dbReference type="EMBL" id="MFD1309883.1"/>
    </source>
</evidence>
<dbReference type="EMBL" id="JBHTMM010000043">
    <property type="protein sequence ID" value="MFD1309883.1"/>
    <property type="molecule type" value="Genomic_DNA"/>
</dbReference>
<accession>A0ABW3XNV5</accession>
<feature type="region of interest" description="Disordered" evidence="1">
    <location>
        <begin position="73"/>
        <end position="96"/>
    </location>
</feature>
<dbReference type="Proteomes" id="UP001597058">
    <property type="component" value="Unassembled WGS sequence"/>
</dbReference>
<keyword evidence="3" id="KW-1185">Reference proteome</keyword>
<evidence type="ECO:0000256" key="1">
    <source>
        <dbReference type="SAM" id="MobiDB-lite"/>
    </source>
</evidence>
<sequence length="116" mass="12697">MTTRRLRVLIQRLPPESATMTALRNAMTAEELAEQSEKGEPEKASWSQLEQLVAVVADRVAGVEHVLICANVDKKSKQPKAPEPIRRPGAKPARVKQKITDAQAETLWSMLNGGAA</sequence>
<protein>
    <submittedName>
        <fullName evidence="2">Uncharacterized protein</fullName>
    </submittedName>
</protein>
<reference evidence="3" key="1">
    <citation type="journal article" date="2019" name="Int. J. Syst. Evol. Microbiol.">
        <title>The Global Catalogue of Microorganisms (GCM) 10K type strain sequencing project: providing services to taxonomists for standard genome sequencing and annotation.</title>
        <authorList>
            <consortium name="The Broad Institute Genomics Platform"/>
            <consortium name="The Broad Institute Genome Sequencing Center for Infectious Disease"/>
            <person name="Wu L."/>
            <person name="Ma J."/>
        </authorList>
    </citation>
    <scope>NUCLEOTIDE SEQUENCE [LARGE SCALE GENOMIC DNA]</scope>
    <source>
        <strain evidence="3">CGMCC 4.7020</strain>
    </source>
</reference>
<proteinExistence type="predicted"/>
<name>A0ABW3XNV5_9ACTN</name>